<accession>A0A1I5LQ70</accession>
<dbReference type="InterPro" id="IPR024572">
    <property type="entry name" value="RcnB"/>
</dbReference>
<dbReference type="Pfam" id="PF11776">
    <property type="entry name" value="RcnB"/>
    <property type="match status" value="1"/>
</dbReference>
<protein>
    <submittedName>
        <fullName evidence="2">Regulator RcnB of Ni and Co efflux</fullName>
    </submittedName>
</protein>
<evidence type="ECO:0000313" key="2">
    <source>
        <dbReference type="EMBL" id="SFO99313.1"/>
    </source>
</evidence>
<keyword evidence="1" id="KW-0732">Signal</keyword>
<evidence type="ECO:0000256" key="1">
    <source>
        <dbReference type="SAM" id="SignalP"/>
    </source>
</evidence>
<dbReference type="NCBIfam" id="NF040487">
    <property type="entry name" value="T3SS_CigR_fam"/>
    <property type="match status" value="1"/>
</dbReference>
<dbReference type="STRING" id="289003.SAMN05216190_103171"/>
<reference evidence="3" key="1">
    <citation type="submission" date="2016-10" db="EMBL/GenBank/DDBJ databases">
        <authorList>
            <person name="Varghese N."/>
            <person name="Submissions S."/>
        </authorList>
    </citation>
    <scope>NUCLEOTIDE SEQUENCE [LARGE SCALE GENOMIC DNA]</scope>
    <source>
        <strain evidence="3">DSM 17834</strain>
    </source>
</reference>
<feature type="signal peptide" evidence="1">
    <location>
        <begin position="1"/>
        <end position="25"/>
    </location>
</feature>
<feature type="chain" id="PRO_5011487848" evidence="1">
    <location>
        <begin position="26"/>
        <end position="138"/>
    </location>
</feature>
<sequence>MPDSSRTLLLCSTLAIVLATQSVFAAPKTDNHGKPGAGHDGNVGVQLSGPSIDIGRVRIVLGDNRQLIGRVSSLPPGIAKNLARGKPLPPGIAKNFDGRVASQLPRYDGYEWKQAGTDVILVAIATGIVYEVLRNVLD</sequence>
<dbReference type="Proteomes" id="UP000198784">
    <property type="component" value="Unassembled WGS sequence"/>
</dbReference>
<evidence type="ECO:0000313" key="3">
    <source>
        <dbReference type="Proteomes" id="UP000198784"/>
    </source>
</evidence>
<proteinExistence type="predicted"/>
<dbReference type="EMBL" id="FOWX01000003">
    <property type="protein sequence ID" value="SFO99313.1"/>
    <property type="molecule type" value="Genomic_DNA"/>
</dbReference>
<keyword evidence="3" id="KW-1185">Reference proteome</keyword>
<dbReference type="AlphaFoldDB" id="A0A1I5LQ70"/>
<dbReference type="OrthoDB" id="6433631at2"/>
<gene>
    <name evidence="2" type="ORF">SAMN05216190_103171</name>
</gene>
<dbReference type="RefSeq" id="WP_090497824.1">
    <property type="nucleotide sequence ID" value="NZ_FOWX01000003.1"/>
</dbReference>
<dbReference type="Gene3D" id="3.10.450.160">
    <property type="entry name" value="inner membrane protein cigr"/>
    <property type="match status" value="1"/>
</dbReference>
<name>A0A1I5LQ70_9PSED</name>
<organism evidence="2 3">
    <name type="scientific">Pseudomonas borbori</name>
    <dbReference type="NCBI Taxonomy" id="289003"/>
    <lineage>
        <taxon>Bacteria</taxon>
        <taxon>Pseudomonadati</taxon>
        <taxon>Pseudomonadota</taxon>
        <taxon>Gammaproteobacteria</taxon>
        <taxon>Pseudomonadales</taxon>
        <taxon>Pseudomonadaceae</taxon>
        <taxon>Pseudomonas</taxon>
    </lineage>
</organism>